<name>A0A542E468_9MICO</name>
<keyword evidence="3" id="KW-1185">Reference proteome</keyword>
<gene>
    <name evidence="2" type="ORF">FB458_3262</name>
</gene>
<organism evidence="2 3">
    <name type="scientific">Lapillicoccus jejuensis</name>
    <dbReference type="NCBI Taxonomy" id="402171"/>
    <lineage>
        <taxon>Bacteria</taxon>
        <taxon>Bacillati</taxon>
        <taxon>Actinomycetota</taxon>
        <taxon>Actinomycetes</taxon>
        <taxon>Micrococcales</taxon>
        <taxon>Intrasporangiaceae</taxon>
        <taxon>Lapillicoccus</taxon>
    </lineage>
</organism>
<protein>
    <submittedName>
        <fullName evidence="2">Alanine racemase</fullName>
    </submittedName>
</protein>
<dbReference type="InterPro" id="IPR029066">
    <property type="entry name" value="PLP-binding_barrel"/>
</dbReference>
<feature type="domain" description="Alanine racemase N-terminal" evidence="1">
    <location>
        <begin position="15"/>
        <end position="220"/>
    </location>
</feature>
<dbReference type="Pfam" id="PF01168">
    <property type="entry name" value="Ala_racemase_N"/>
    <property type="match status" value="1"/>
</dbReference>
<evidence type="ECO:0000313" key="2">
    <source>
        <dbReference type="EMBL" id="TQJ10143.1"/>
    </source>
</evidence>
<comment type="caution">
    <text evidence="2">The sequence shown here is derived from an EMBL/GenBank/DDBJ whole genome shotgun (WGS) entry which is preliminary data.</text>
</comment>
<dbReference type="AlphaFoldDB" id="A0A542E468"/>
<dbReference type="EMBL" id="VFMN01000001">
    <property type="protein sequence ID" value="TQJ10143.1"/>
    <property type="molecule type" value="Genomic_DNA"/>
</dbReference>
<dbReference type="RefSeq" id="WP_141849408.1">
    <property type="nucleotide sequence ID" value="NZ_BAAAPR010000001.1"/>
</dbReference>
<dbReference type="Proteomes" id="UP000317893">
    <property type="component" value="Unassembled WGS sequence"/>
</dbReference>
<proteinExistence type="predicted"/>
<dbReference type="InterPro" id="IPR001608">
    <property type="entry name" value="Ala_racemase_N"/>
</dbReference>
<dbReference type="OrthoDB" id="2986620at2"/>
<accession>A0A542E468</accession>
<sequence length="351" mass="36792">MSVVLRVDGARWREHLRRTVEANPGLVPVVKGNGYGFGLPVLLAESARLNGERLVRQIAVGTYAEAPTALAAHPGDVLVLEPYRAAVPPVPGGPGLAVGDPALIHSVTGLDDALHLAGRAGRARVVVEGLTSMNRFGAPYGVVPGLLADLADRGLAVEGVTLHLPLGTGHLEEVSRWVAGVDGVRTWYLSHLSASELATLRTRFPDRELRPRVGTAMWLGDPGALAVRAHVLDVRAVAKGDRAGYRQRTLGAGHLLVVSGGTAHGVALEAPSAAATLRQRAITVAEGVLEAAHRVRSPFTVGGRSTWFVEPPHMQVSLLALPAGVTPPAVGDEVDVRVRNTTLLADAVDIT</sequence>
<evidence type="ECO:0000313" key="3">
    <source>
        <dbReference type="Proteomes" id="UP000317893"/>
    </source>
</evidence>
<evidence type="ECO:0000259" key="1">
    <source>
        <dbReference type="Pfam" id="PF01168"/>
    </source>
</evidence>
<dbReference type="Gene3D" id="3.20.20.10">
    <property type="entry name" value="Alanine racemase"/>
    <property type="match status" value="1"/>
</dbReference>
<reference evidence="2 3" key="1">
    <citation type="submission" date="2019-06" db="EMBL/GenBank/DDBJ databases">
        <title>Sequencing the genomes of 1000 actinobacteria strains.</title>
        <authorList>
            <person name="Klenk H.-P."/>
        </authorList>
    </citation>
    <scope>NUCLEOTIDE SEQUENCE [LARGE SCALE GENOMIC DNA]</scope>
    <source>
        <strain evidence="2 3">DSM 18607</strain>
    </source>
</reference>
<dbReference type="SUPFAM" id="SSF51419">
    <property type="entry name" value="PLP-binding barrel"/>
    <property type="match status" value="1"/>
</dbReference>